<feature type="domain" description="Two component regulator three Y" evidence="1">
    <location>
        <begin position="511"/>
        <end position="575"/>
    </location>
</feature>
<keyword evidence="3" id="KW-1185">Reference proteome</keyword>
<dbReference type="EMBL" id="CP006905">
    <property type="protein sequence ID" value="AIY84865.1"/>
    <property type="molecule type" value="Genomic_DNA"/>
</dbReference>
<dbReference type="Pfam" id="PF07495">
    <property type="entry name" value="Y_Y_Y"/>
    <property type="match status" value="3"/>
</dbReference>
<feature type="domain" description="Two component regulator three Y" evidence="1">
    <location>
        <begin position="414"/>
        <end position="479"/>
    </location>
</feature>
<dbReference type="AlphaFoldDB" id="A0A0A7G1J5"/>
<organism evidence="2 3">
    <name type="scientific">Clostridium baratii str. Sullivan</name>
    <dbReference type="NCBI Taxonomy" id="1415775"/>
    <lineage>
        <taxon>Bacteria</taxon>
        <taxon>Bacillati</taxon>
        <taxon>Bacillota</taxon>
        <taxon>Clostridia</taxon>
        <taxon>Eubacteriales</taxon>
        <taxon>Clostridiaceae</taxon>
        <taxon>Clostridium</taxon>
    </lineage>
</organism>
<dbReference type="KEGG" id="cbv:U729_1498"/>
<dbReference type="STRING" id="1561.NPD11_1500"/>
<feature type="domain" description="Two component regulator three Y" evidence="1">
    <location>
        <begin position="38"/>
        <end position="92"/>
    </location>
</feature>
<dbReference type="Proteomes" id="UP000030635">
    <property type="component" value="Chromosome"/>
</dbReference>
<dbReference type="InterPro" id="IPR011123">
    <property type="entry name" value="Y_Y_Y"/>
</dbReference>
<proteinExistence type="predicted"/>
<gene>
    <name evidence="2" type="ORF">U729_1498</name>
</gene>
<evidence type="ECO:0000313" key="2">
    <source>
        <dbReference type="EMBL" id="AIY84865.1"/>
    </source>
</evidence>
<dbReference type="HOGENOM" id="CLU_411448_0_0_9"/>
<accession>A0A0A7G1J5</accession>
<sequence length="669" mass="77753">MKCMGGMNILFDKKSPQQANENIEIAVEFEEEIDFKVIIGNDGVWNTIKEFNNKSSCVWTPKEDGNYMVMVQGKRKGSDKPFEYLAREEYIIGKYAGEDKVIKDIIIGKEEYFIGEKANIEVIGEEGTLLYRFWRRAEVGWEPIRDYSTNNILLYTLTKEGKEEILIECKRIDSKENVDDFKIIKINVKEKNKIELTDFKCLTEQLLLNEELVFKVETSCGEERPLLFKFVRMDSEGRVVCIQDFSSRRIVSFQESEPGEYKLLCLMRDIFSNKEYDDRAVMVYKVTPYNEVKIRSFKADVKSPQASGTDITFKAEAQGGRELVYRYIVEGPIAEDSCYTRSKEFYWCPKEEGSYKVTLYAKDISYEGDYEDKKVILFDIDKKSDKPIRILDVISDQRREALIKTPINVRVIAEGGSTLLYEFVILRDGIEVDRIEYGKTNWFNFTPEEKGDYEIDIRVKDKFSLEEYDAQSSLFINIKDYIAASIDYILLPCKETFLVGDKIDVEAIVQNTKNVLVNFATKINGHEVEETGFMNNKKLVVKPKCAGKYTFEVYAKNIKCEGIYDTKKEVSIYVHEATPVTDTKITVGKEGIIQNKEVNFWAESSGGKDVCYEFYLMEKGNWVKAQSYSKKRYYTFIPFSKGKYKVMVLAKSFYKRVNYEDYSVYEFEV</sequence>
<dbReference type="NCBIfam" id="NF010681">
    <property type="entry name" value="PRK14081.1"/>
    <property type="match status" value="1"/>
</dbReference>
<name>A0A0A7G1J5_9CLOT</name>
<dbReference type="eggNOG" id="COG0860">
    <property type="taxonomic scope" value="Bacteria"/>
</dbReference>
<protein>
    <submittedName>
        <fullName evidence="2">Y Y Y domain protein</fullName>
    </submittedName>
</protein>
<reference evidence="2 3" key="1">
    <citation type="journal article" date="2015" name="Infect. Genet. Evol.">
        <title>Genomic sequences of six botulinum neurotoxin-producing strains representing three clostridial species illustrate the mobility and diversity of botulinum neurotoxin genes.</title>
        <authorList>
            <person name="Smith T.J."/>
            <person name="Hill K.K."/>
            <person name="Xie G."/>
            <person name="Foley B.T."/>
            <person name="Williamson C.H."/>
            <person name="Foster J.T."/>
            <person name="Johnson S.L."/>
            <person name="Chertkov O."/>
            <person name="Teshima H."/>
            <person name="Gibbons H.S."/>
            <person name="Johnsky L.A."/>
            <person name="Karavis M.A."/>
            <person name="Smith L.A."/>
        </authorList>
    </citation>
    <scope>NUCLEOTIDE SEQUENCE [LARGE SCALE GENOMIC DNA]</scope>
    <source>
        <strain evidence="2 3">Sullivan</strain>
    </source>
</reference>
<evidence type="ECO:0000259" key="1">
    <source>
        <dbReference type="Pfam" id="PF07495"/>
    </source>
</evidence>
<evidence type="ECO:0000313" key="3">
    <source>
        <dbReference type="Proteomes" id="UP000030635"/>
    </source>
</evidence>